<comment type="caution">
    <text evidence="4">The sequence shown here is derived from an EMBL/GenBank/DDBJ whole genome shotgun (WGS) entry which is preliminary data.</text>
</comment>
<dbReference type="Gene3D" id="3.80.10.10">
    <property type="entry name" value="Ribonuclease Inhibitor"/>
    <property type="match status" value="3"/>
</dbReference>
<evidence type="ECO:0000313" key="5">
    <source>
        <dbReference type="Proteomes" id="UP000004095"/>
    </source>
</evidence>
<dbReference type="InterPro" id="IPR055414">
    <property type="entry name" value="LRR_R13L4/SHOC2-like"/>
</dbReference>
<dbReference type="InterPro" id="IPR032675">
    <property type="entry name" value="LRR_dom_sf"/>
</dbReference>
<keyword evidence="2" id="KW-0677">Repeat</keyword>
<dbReference type="InterPro" id="IPR003591">
    <property type="entry name" value="Leu-rich_rpt_typical-subtyp"/>
</dbReference>
<dbReference type="OrthoDB" id="901479at2"/>
<sequence>MASLVPVWGRAFFMDENLNDMKTYIGLCSFLFLLTMTSCAQNKQNAVKLLSMEALEKMETIDPEEAIKKPEDVVKLNFADLGKQYIQELGKFTNLQYLKLEANKLDEVPVELFKLKNLQYLNISSNQISKLSADFGKLKSLQVLYLGNNPLESLPKEFVNLSNLKFLSLINTKIKSYPTELDKLKNLEQLVLQNANITTLPEQFGKLSSLKEVYLNYNPEIDLKQVSKVLSKLPNLDEIVLTNSNIKALPSELTGLNHLKKFSIDAKVLDIQQALTILKKLPKLEFIYIYKLSALPVEVKELRQLKKAMFWLQRPTQSDWESLFNNLAMLGSLEDLQVYGGGGKAIPKQIEQFQKLKSLRLAGNGLTTLPEEIKNLTNLKLLNLEMNKFPPEEKARIKKLLPNTEIKF</sequence>
<protein>
    <submittedName>
        <fullName evidence="4">Leucine-rich repeat containing protein</fullName>
    </submittedName>
</protein>
<dbReference type="PANTHER" id="PTHR48051:SF62">
    <property type="entry name" value="LEUCINE-RICH REPEAT-CONTAINING PROTEIN 57"/>
    <property type="match status" value="1"/>
</dbReference>
<keyword evidence="5" id="KW-1185">Reference proteome</keyword>
<evidence type="ECO:0000256" key="2">
    <source>
        <dbReference type="ARBA" id="ARBA00022737"/>
    </source>
</evidence>
<keyword evidence="1" id="KW-0433">Leucine-rich repeat</keyword>
<proteinExistence type="predicted"/>
<accession>A1ZD91</accession>
<dbReference type="Pfam" id="PF23598">
    <property type="entry name" value="LRR_14"/>
    <property type="match status" value="1"/>
</dbReference>
<dbReference type="EMBL" id="AAWS01000002">
    <property type="protein sequence ID" value="EAY31630.1"/>
    <property type="molecule type" value="Genomic_DNA"/>
</dbReference>
<dbReference type="SMART" id="SM00364">
    <property type="entry name" value="LRR_BAC"/>
    <property type="match status" value="4"/>
</dbReference>
<organism evidence="4 5">
    <name type="scientific">Microscilla marina ATCC 23134</name>
    <dbReference type="NCBI Taxonomy" id="313606"/>
    <lineage>
        <taxon>Bacteria</taxon>
        <taxon>Pseudomonadati</taxon>
        <taxon>Bacteroidota</taxon>
        <taxon>Cytophagia</taxon>
        <taxon>Cytophagales</taxon>
        <taxon>Microscillaceae</taxon>
        <taxon>Microscilla</taxon>
    </lineage>
</organism>
<evidence type="ECO:0000313" key="4">
    <source>
        <dbReference type="EMBL" id="EAY31630.1"/>
    </source>
</evidence>
<evidence type="ECO:0000259" key="3">
    <source>
        <dbReference type="Pfam" id="PF23598"/>
    </source>
</evidence>
<dbReference type="AlphaFoldDB" id="A1ZD91"/>
<reference evidence="4 5" key="1">
    <citation type="submission" date="2007-01" db="EMBL/GenBank/DDBJ databases">
        <authorList>
            <person name="Haygood M."/>
            <person name="Podell S."/>
            <person name="Anderson C."/>
            <person name="Hopkinson B."/>
            <person name="Roe K."/>
            <person name="Barbeau K."/>
            <person name="Gaasterland T."/>
            <person name="Ferriera S."/>
            <person name="Johnson J."/>
            <person name="Kravitz S."/>
            <person name="Beeson K."/>
            <person name="Sutton G."/>
            <person name="Rogers Y.-H."/>
            <person name="Friedman R."/>
            <person name="Frazier M."/>
            <person name="Venter J.C."/>
        </authorList>
    </citation>
    <scope>NUCLEOTIDE SEQUENCE [LARGE SCALE GENOMIC DNA]</scope>
    <source>
        <strain evidence="4 5">ATCC 23134</strain>
    </source>
</reference>
<dbReference type="PROSITE" id="PS51450">
    <property type="entry name" value="LRR"/>
    <property type="match status" value="2"/>
</dbReference>
<dbReference type="PANTHER" id="PTHR48051">
    <property type="match status" value="1"/>
</dbReference>
<feature type="domain" description="Disease resistance R13L4/SHOC-2-like LRR" evidence="3">
    <location>
        <begin position="221"/>
        <end position="390"/>
    </location>
</feature>
<gene>
    <name evidence="4" type="ORF">M23134_05136</name>
</gene>
<dbReference type="Proteomes" id="UP000004095">
    <property type="component" value="Unassembled WGS sequence"/>
</dbReference>
<evidence type="ECO:0000256" key="1">
    <source>
        <dbReference type="ARBA" id="ARBA00022614"/>
    </source>
</evidence>
<dbReference type="SUPFAM" id="SSF52058">
    <property type="entry name" value="L domain-like"/>
    <property type="match status" value="1"/>
</dbReference>
<dbReference type="GO" id="GO:0005737">
    <property type="term" value="C:cytoplasm"/>
    <property type="evidence" value="ECO:0007669"/>
    <property type="project" value="TreeGrafter"/>
</dbReference>
<dbReference type="Pfam" id="PF13855">
    <property type="entry name" value="LRR_8"/>
    <property type="match status" value="1"/>
</dbReference>
<dbReference type="InterPro" id="IPR050216">
    <property type="entry name" value="LRR_domain-containing"/>
</dbReference>
<dbReference type="InterPro" id="IPR001611">
    <property type="entry name" value="Leu-rich_rpt"/>
</dbReference>
<dbReference type="eggNOG" id="COG4886">
    <property type="taxonomic scope" value="Bacteria"/>
</dbReference>
<name>A1ZD91_MICM2</name>
<dbReference type="SMART" id="SM00369">
    <property type="entry name" value="LRR_TYP"/>
    <property type="match status" value="7"/>
</dbReference>